<proteinExistence type="predicted"/>
<dbReference type="AlphaFoldDB" id="T5LE06"/>
<accession>T5LE06</accession>
<protein>
    <submittedName>
        <fullName evidence="1">Uncharacterized protein</fullName>
    </submittedName>
</protein>
<dbReference type="EMBL" id="ACDN02000002">
    <property type="protein sequence ID" value="EQM94823.1"/>
    <property type="molecule type" value="Genomic_DNA"/>
</dbReference>
<evidence type="ECO:0000313" key="1">
    <source>
        <dbReference type="EMBL" id="EQM94823.1"/>
    </source>
</evidence>
<sequence>MEYNQQRDLKQKEIDKIFVRYATDILSQYGYLLNDCSATHKGDGFVFYKGVDIAEAINNSLMDNTTLKP</sequence>
<keyword evidence="2" id="KW-1185">Reference proteome</keyword>
<organism evidence="1 2">
    <name type="scientific">Helicobacter bilis ATCC 43879</name>
    <dbReference type="NCBI Taxonomy" id="613026"/>
    <lineage>
        <taxon>Bacteria</taxon>
        <taxon>Pseudomonadati</taxon>
        <taxon>Campylobacterota</taxon>
        <taxon>Epsilonproteobacteria</taxon>
        <taxon>Campylobacterales</taxon>
        <taxon>Helicobacteraceae</taxon>
        <taxon>Helicobacter</taxon>
    </lineage>
</organism>
<comment type="caution">
    <text evidence="1">The sequence shown here is derived from an EMBL/GenBank/DDBJ whole genome shotgun (WGS) entry which is preliminary data.</text>
</comment>
<reference evidence="1 2" key="1">
    <citation type="journal article" date="2014" name="Genome Announc.">
        <title>Draft genome sequences of six enterohepatic helicobacter species isolated from humans and one from rhesus macaques.</title>
        <authorList>
            <person name="Shen Z."/>
            <person name="Sheh A."/>
            <person name="Young S.K."/>
            <person name="Abouelliel A."/>
            <person name="Ward D.V."/>
            <person name="Earl A.M."/>
            <person name="Fox J.G."/>
        </authorList>
    </citation>
    <scope>NUCLEOTIDE SEQUENCE [LARGE SCALE GENOMIC DNA]</scope>
    <source>
        <strain evidence="1 2">ATCC 43879</strain>
    </source>
</reference>
<dbReference type="Proteomes" id="UP000005085">
    <property type="component" value="Unassembled WGS sequence"/>
</dbReference>
<name>T5LE06_9HELI</name>
<evidence type="ECO:0000313" key="2">
    <source>
        <dbReference type="Proteomes" id="UP000005085"/>
    </source>
</evidence>
<gene>
    <name evidence="1" type="ORF">HRAG_02386</name>
</gene>
<dbReference type="HOGENOM" id="CLU_2770190_0_0_7"/>